<feature type="binding site" evidence="16">
    <location>
        <position position="218"/>
    </location>
    <ligand>
        <name>Fe cation</name>
        <dbReference type="ChEBI" id="CHEBI:24875"/>
        <label>1</label>
    </ligand>
</feature>
<proteinExistence type="evidence at transcript level"/>
<keyword evidence="7" id="KW-0999">Mitochondrion inner membrane</keyword>
<evidence type="ECO:0000256" key="14">
    <source>
        <dbReference type="ARBA" id="ARBA00023136"/>
    </source>
</evidence>
<dbReference type="PANTHER" id="PTHR31803:SF3">
    <property type="entry name" value="ALTERNATIVE OXIDASE"/>
    <property type="match status" value="1"/>
</dbReference>
<comment type="subcellular location">
    <subcellularLocation>
        <location evidence="1">Mitochondrion inner membrane</location>
    </subcellularLocation>
</comment>
<dbReference type="InterPro" id="IPR038659">
    <property type="entry name" value="AOX_sf"/>
</dbReference>
<dbReference type="GO" id="GO:0005743">
    <property type="term" value="C:mitochondrial inner membrane"/>
    <property type="evidence" value="ECO:0007669"/>
    <property type="project" value="UniProtKB-SubCell"/>
</dbReference>
<comment type="similarity">
    <text evidence="2">Belongs to the alternative oxidase family.</text>
</comment>
<evidence type="ECO:0000256" key="7">
    <source>
        <dbReference type="ARBA" id="ARBA00022792"/>
    </source>
</evidence>
<keyword evidence="9" id="KW-0249">Electron transport</keyword>
<keyword evidence="4" id="KW-0679">Respiratory chain</keyword>
<evidence type="ECO:0000256" key="18">
    <source>
        <dbReference type="SAM" id="Phobius"/>
    </source>
</evidence>
<evidence type="ECO:0000256" key="15">
    <source>
        <dbReference type="ARBA" id="ARBA00025285"/>
    </source>
</evidence>
<evidence type="ECO:0000256" key="8">
    <source>
        <dbReference type="ARBA" id="ARBA00022946"/>
    </source>
</evidence>
<feature type="binding site" evidence="16">
    <location>
        <position position="269"/>
    </location>
    <ligand>
        <name>Fe cation</name>
        <dbReference type="ChEBI" id="CHEBI:24875"/>
        <label>2</label>
    </ligand>
</feature>
<evidence type="ECO:0000256" key="3">
    <source>
        <dbReference type="ARBA" id="ARBA00022448"/>
    </source>
</evidence>
<dbReference type="GO" id="GO:0010230">
    <property type="term" value="P:alternative respiration"/>
    <property type="evidence" value="ECO:0007669"/>
    <property type="project" value="TreeGrafter"/>
</dbReference>
<dbReference type="InterPro" id="IPR002680">
    <property type="entry name" value="AOX"/>
</dbReference>
<dbReference type="GO" id="GO:0046872">
    <property type="term" value="F:metal ion binding"/>
    <property type="evidence" value="ECO:0007669"/>
    <property type="project" value="UniProtKB-KW"/>
</dbReference>
<feature type="binding site" evidence="16">
    <location>
        <position position="323"/>
    </location>
    <ligand>
        <name>Fe cation</name>
        <dbReference type="ChEBI" id="CHEBI:24875"/>
        <label>1</label>
    </ligand>
</feature>
<dbReference type="Pfam" id="PF01786">
    <property type="entry name" value="AOX"/>
    <property type="match status" value="1"/>
</dbReference>
<keyword evidence="12 16" id="KW-0408">Iron</keyword>
<feature type="binding site" evidence="16">
    <location>
        <position position="326"/>
    </location>
    <ligand>
        <name>Fe cation</name>
        <dbReference type="ChEBI" id="CHEBI:24875"/>
        <label>2</label>
    </ligand>
</feature>
<comment type="function">
    <text evidence="15">Catalyzes cyanide-resistant oxygen consumption. May increase respiration when the cytochrome respiratory pathway is restricted, or in response to low temperatures.</text>
</comment>
<evidence type="ECO:0000313" key="19">
    <source>
        <dbReference type="EMBL" id="ADZ36698.1"/>
    </source>
</evidence>
<evidence type="ECO:0000256" key="17">
    <source>
        <dbReference type="SAM" id="MobiDB-lite"/>
    </source>
</evidence>
<evidence type="ECO:0000256" key="2">
    <source>
        <dbReference type="ARBA" id="ARBA00008388"/>
    </source>
</evidence>
<evidence type="ECO:0000256" key="10">
    <source>
        <dbReference type="ARBA" id="ARBA00022989"/>
    </source>
</evidence>
<dbReference type="EMBL" id="HQ822262">
    <property type="protein sequence ID" value="ADZ36698.1"/>
    <property type="molecule type" value="mRNA"/>
</dbReference>
<evidence type="ECO:0000256" key="1">
    <source>
        <dbReference type="ARBA" id="ARBA00004273"/>
    </source>
</evidence>
<evidence type="ECO:0000256" key="5">
    <source>
        <dbReference type="ARBA" id="ARBA00022692"/>
    </source>
</evidence>
<dbReference type="PANTHER" id="PTHR31803">
    <property type="entry name" value="ALTERNATIVE OXIDASE"/>
    <property type="match status" value="1"/>
</dbReference>
<keyword evidence="11" id="KW-0560">Oxidoreductase</keyword>
<dbReference type="PIRSF" id="PIRSF005229">
    <property type="entry name" value="AOX"/>
    <property type="match status" value="1"/>
</dbReference>
<dbReference type="CDD" id="cd01053">
    <property type="entry name" value="AOX"/>
    <property type="match status" value="1"/>
</dbReference>
<evidence type="ECO:0000256" key="16">
    <source>
        <dbReference type="PIRSR" id="PIRSR005229-1"/>
    </source>
</evidence>
<sequence>MMARVTVRLLLAKDSHTILSQAVRQMIPYAASHNALITSMPQVYAYSTQTRSLNNKAKESVNLGPHIQENLKKFREGSHENVSVPEELQHFRKSTEEGVKGNGPEEEKPPMGAVALPHPIWSEEELHSVHVTHRNPEGIVDKIAYMGVKFTRGCYDFVSGYSRGRQDEKMWVSRLCFLETVAGVPGMVAAMVRHLTSLRKMRRDHGWIHTLLEEAENERMHLMVMLQLKQPSLFFRLGVMVTQGVFVSGFSVAYMLSPRLCHRFVGYLEEEAVITYTKLLKEIDSGAMQHWNTLPGPDVAISYWKLRPGAAMKDVILAIRADEAHHRVVNHTLSSLKDDDYNPYKPGQ</sequence>
<organism evidence="19">
    <name type="scientific">Urechis unicinctus</name>
    <name type="common">Fat innkeeper worm</name>
    <name type="synonym">Chinese penis fish</name>
    <dbReference type="NCBI Taxonomy" id="6432"/>
    <lineage>
        <taxon>Eukaryota</taxon>
        <taxon>Metazoa</taxon>
        <taxon>Spiralia</taxon>
        <taxon>Lophotrochozoa</taxon>
        <taxon>Annelida</taxon>
        <taxon>Polychaeta</taxon>
        <taxon>Echiura</taxon>
        <taxon>Xenopneusta</taxon>
        <taxon>Urechidae</taxon>
        <taxon>Urechis</taxon>
    </lineage>
</organism>
<feature type="binding site" evidence="16">
    <location>
        <position position="218"/>
    </location>
    <ligand>
        <name>Fe cation</name>
        <dbReference type="ChEBI" id="CHEBI:24875"/>
        <label>2</label>
    </ligand>
</feature>
<feature type="compositionally biased region" description="Basic and acidic residues" evidence="17">
    <location>
        <begin position="90"/>
        <end position="109"/>
    </location>
</feature>
<evidence type="ECO:0000256" key="4">
    <source>
        <dbReference type="ARBA" id="ARBA00022660"/>
    </source>
</evidence>
<feature type="region of interest" description="Disordered" evidence="17">
    <location>
        <begin position="90"/>
        <end position="111"/>
    </location>
</feature>
<feature type="binding site" evidence="16">
    <location>
        <position position="323"/>
    </location>
    <ligand>
        <name>Fe cation</name>
        <dbReference type="ChEBI" id="CHEBI:24875"/>
        <label>2</label>
    </ligand>
</feature>
<dbReference type="FunFam" id="1.20.1260.140:FF:000002">
    <property type="entry name" value="Alternative oxidase"/>
    <property type="match status" value="1"/>
</dbReference>
<keyword evidence="5 18" id="KW-0812">Transmembrane</keyword>
<accession>H2BDK1</accession>
<evidence type="ECO:0000256" key="13">
    <source>
        <dbReference type="ARBA" id="ARBA00023128"/>
    </source>
</evidence>
<dbReference type="GO" id="GO:0009916">
    <property type="term" value="F:alternative oxidase activity"/>
    <property type="evidence" value="ECO:0007669"/>
    <property type="project" value="InterPro"/>
</dbReference>
<keyword evidence="13" id="KW-0496">Mitochondrion</keyword>
<feature type="binding site" evidence="16">
    <location>
        <position position="221"/>
    </location>
    <ligand>
        <name>Fe cation</name>
        <dbReference type="ChEBI" id="CHEBI:24875"/>
        <label>1</label>
    </ligand>
</feature>
<keyword evidence="3" id="KW-0813">Transport</keyword>
<gene>
    <name evidence="19" type="primary">aox</name>
</gene>
<evidence type="ECO:0000256" key="12">
    <source>
        <dbReference type="ARBA" id="ARBA00023004"/>
    </source>
</evidence>
<keyword evidence="14 18" id="KW-0472">Membrane</keyword>
<protein>
    <submittedName>
        <fullName evidence="19">Alternative oxidase</fullName>
    </submittedName>
</protein>
<reference evidence="19" key="1">
    <citation type="submission" date="2010-12" db="EMBL/GenBank/DDBJ databases">
        <title>Alternative oxidase from echiuran worm Urechis unicinctus.</title>
        <authorList>
            <person name="Zhang Z.F."/>
            <person name="Li J.L."/>
            <person name="Shao M.Y."/>
        </authorList>
    </citation>
    <scope>NUCLEOTIDE SEQUENCE</scope>
</reference>
<name>H2BDK1_UREUN</name>
<feature type="transmembrane region" description="Helical" evidence="18">
    <location>
        <begin position="233"/>
        <end position="256"/>
    </location>
</feature>
<keyword evidence="8" id="KW-0809">Transit peptide</keyword>
<keyword evidence="10 18" id="KW-1133">Transmembrane helix</keyword>
<evidence type="ECO:0000256" key="6">
    <source>
        <dbReference type="ARBA" id="ARBA00022723"/>
    </source>
</evidence>
<comment type="cofactor">
    <cofactor evidence="16">
        <name>Fe cation</name>
        <dbReference type="ChEBI" id="CHEBI:24875"/>
    </cofactor>
    <text evidence="16">Binds 2 iron ions per subunit.</text>
</comment>
<feature type="binding site" evidence="16">
    <location>
        <position position="179"/>
    </location>
    <ligand>
        <name>Fe cation</name>
        <dbReference type="ChEBI" id="CHEBI:24875"/>
        <label>1</label>
    </ligand>
</feature>
<keyword evidence="6 16" id="KW-0479">Metal-binding</keyword>
<dbReference type="Gene3D" id="1.20.1260.140">
    <property type="entry name" value="Alternative oxidase"/>
    <property type="match status" value="1"/>
</dbReference>
<feature type="transmembrane region" description="Helical" evidence="18">
    <location>
        <begin position="171"/>
        <end position="192"/>
    </location>
</feature>
<evidence type="ECO:0000256" key="11">
    <source>
        <dbReference type="ARBA" id="ARBA00023002"/>
    </source>
</evidence>
<evidence type="ECO:0000256" key="9">
    <source>
        <dbReference type="ARBA" id="ARBA00022982"/>
    </source>
</evidence>
<dbReference type="AlphaFoldDB" id="H2BDK1"/>